<dbReference type="Proteomes" id="UP001241926">
    <property type="component" value="Unassembled WGS sequence"/>
</dbReference>
<keyword evidence="3" id="KW-1185">Reference proteome</keyword>
<evidence type="ECO:0000313" key="3">
    <source>
        <dbReference type="Proteomes" id="UP001241926"/>
    </source>
</evidence>
<dbReference type="EMBL" id="JASJUS010000019">
    <property type="protein sequence ID" value="MDL2078935.1"/>
    <property type="molecule type" value="Genomic_DNA"/>
</dbReference>
<comment type="caution">
    <text evidence="2">The sequence shown here is derived from an EMBL/GenBank/DDBJ whole genome shotgun (WGS) entry which is preliminary data.</text>
</comment>
<dbReference type="PANTHER" id="PTHR41521">
    <property type="match status" value="1"/>
</dbReference>
<reference evidence="2 3" key="1">
    <citation type="submission" date="2023-05" db="EMBL/GenBank/DDBJ databases">
        <title>Streptomyces fuscus sp. nov., a brown-black pigment producing actinomyces isolated from dry sand of Sea duck farm.</title>
        <authorList>
            <person name="Xie J."/>
            <person name="Shen N."/>
        </authorList>
    </citation>
    <scope>NUCLEOTIDE SEQUENCE [LARGE SCALE GENOMIC DNA]</scope>
    <source>
        <strain evidence="2 3">GXMU-J15</strain>
    </source>
</reference>
<organism evidence="2 3">
    <name type="scientific">Streptomyces fuscus</name>
    <dbReference type="NCBI Taxonomy" id="3048495"/>
    <lineage>
        <taxon>Bacteria</taxon>
        <taxon>Bacillati</taxon>
        <taxon>Actinomycetota</taxon>
        <taxon>Actinomycetes</taxon>
        <taxon>Kitasatosporales</taxon>
        <taxon>Streptomycetaceae</taxon>
        <taxon>Streptomyces</taxon>
    </lineage>
</organism>
<name>A0ABT7J2D1_9ACTN</name>
<evidence type="ECO:0000313" key="2">
    <source>
        <dbReference type="EMBL" id="MDL2078935.1"/>
    </source>
</evidence>
<dbReference type="Pfam" id="PF07045">
    <property type="entry name" value="DUF1330"/>
    <property type="match status" value="1"/>
</dbReference>
<dbReference type="RefSeq" id="WP_093723564.1">
    <property type="nucleotide sequence ID" value="NZ_JASJUS010000019.1"/>
</dbReference>
<dbReference type="SUPFAM" id="SSF54909">
    <property type="entry name" value="Dimeric alpha+beta barrel"/>
    <property type="match status" value="1"/>
</dbReference>
<gene>
    <name evidence="2" type="ORF">QNN03_21090</name>
</gene>
<dbReference type="InterPro" id="IPR011008">
    <property type="entry name" value="Dimeric_a/b-barrel"/>
</dbReference>
<evidence type="ECO:0000259" key="1">
    <source>
        <dbReference type="Pfam" id="PF07045"/>
    </source>
</evidence>
<dbReference type="InterPro" id="IPR010753">
    <property type="entry name" value="DUF1330"/>
</dbReference>
<dbReference type="Gene3D" id="3.30.70.100">
    <property type="match status" value="1"/>
</dbReference>
<proteinExistence type="predicted"/>
<accession>A0ABT7J2D1</accession>
<sequence length="120" mass="13335">MTAYAIAHLREITPHPEIADYIERITATFEPYGGRFLVHGATRETVEGDWPGDVVVIAFPTLTKAREWWTSPAYQEIAPLRTRHIKGDIILVEGIPDGYDPATTAKKVRTLCEDDATPSG</sequence>
<dbReference type="PANTHER" id="PTHR41521:SF4">
    <property type="entry name" value="BLR0684 PROTEIN"/>
    <property type="match status" value="1"/>
</dbReference>
<feature type="domain" description="DUF1330" evidence="1">
    <location>
        <begin position="2"/>
        <end position="95"/>
    </location>
</feature>
<protein>
    <submittedName>
        <fullName evidence="2">DUF1330 domain-containing protein</fullName>
    </submittedName>
</protein>